<proteinExistence type="predicted"/>
<evidence type="ECO:0000256" key="12">
    <source>
        <dbReference type="SAM" id="MobiDB-lite"/>
    </source>
</evidence>
<evidence type="ECO:0000256" key="1">
    <source>
        <dbReference type="ARBA" id="ARBA00003378"/>
    </source>
</evidence>
<evidence type="ECO:0000313" key="15">
    <source>
        <dbReference type="Proteomes" id="UP001164743"/>
    </source>
</evidence>
<keyword evidence="6" id="KW-0694">RNA-binding</keyword>
<keyword evidence="15" id="KW-1185">Reference proteome</keyword>
<dbReference type="InterPro" id="IPR004971">
    <property type="entry name" value="mRNA_G-N7_MeTrfase_dom"/>
</dbReference>
<dbReference type="Pfam" id="PF03291">
    <property type="entry name" value="mRNA_G-N7_MeTrfase"/>
    <property type="match status" value="2"/>
</dbReference>
<gene>
    <name evidence="14" type="ORF">PtA15_3A501</name>
</gene>
<dbReference type="EMBL" id="CP110423">
    <property type="protein sequence ID" value="WAQ83134.1"/>
    <property type="molecule type" value="Genomic_DNA"/>
</dbReference>
<dbReference type="CDD" id="cd02440">
    <property type="entry name" value="AdoMet_MTases"/>
    <property type="match status" value="1"/>
</dbReference>
<evidence type="ECO:0000256" key="6">
    <source>
        <dbReference type="ARBA" id="ARBA00022884"/>
    </source>
</evidence>
<dbReference type="InterPro" id="IPR029063">
    <property type="entry name" value="SAM-dependent_MTases_sf"/>
</dbReference>
<feature type="domain" description="MRNA cap 0 methyltransferase" evidence="13">
    <location>
        <begin position="224"/>
        <end position="533"/>
    </location>
</feature>
<evidence type="ECO:0000256" key="10">
    <source>
        <dbReference type="ARBA" id="ARBA00044712"/>
    </source>
</evidence>
<accession>A0ABY7CDJ5</accession>
<evidence type="ECO:0000259" key="13">
    <source>
        <dbReference type="PROSITE" id="PS51562"/>
    </source>
</evidence>
<dbReference type="EC" id="2.1.1.56" evidence="2"/>
<keyword evidence="5" id="KW-0949">S-adenosyl-L-methionine</keyword>
<comment type="catalytic activity">
    <reaction evidence="10">
        <text>a 5'-end (5'-triphosphoguanosine)-ribonucleoside in mRNA + S-adenosyl-L-methionine = a 5'-end (N(7)-methyl 5'-triphosphoguanosine)-ribonucleoside in mRNA + S-adenosyl-L-homocysteine</text>
        <dbReference type="Rhea" id="RHEA:67008"/>
        <dbReference type="Rhea" id="RHEA-COMP:17166"/>
        <dbReference type="Rhea" id="RHEA-COMP:17167"/>
        <dbReference type="ChEBI" id="CHEBI:57856"/>
        <dbReference type="ChEBI" id="CHEBI:59789"/>
        <dbReference type="ChEBI" id="CHEBI:156461"/>
        <dbReference type="ChEBI" id="CHEBI:167617"/>
        <dbReference type="EC" id="2.1.1.56"/>
    </reaction>
</comment>
<evidence type="ECO:0000256" key="2">
    <source>
        <dbReference type="ARBA" id="ARBA00011926"/>
    </source>
</evidence>
<organism evidence="14 15">
    <name type="scientific">Puccinia triticina</name>
    <dbReference type="NCBI Taxonomy" id="208348"/>
    <lineage>
        <taxon>Eukaryota</taxon>
        <taxon>Fungi</taxon>
        <taxon>Dikarya</taxon>
        <taxon>Basidiomycota</taxon>
        <taxon>Pucciniomycotina</taxon>
        <taxon>Pucciniomycetes</taxon>
        <taxon>Pucciniales</taxon>
        <taxon>Pucciniaceae</taxon>
        <taxon>Puccinia</taxon>
    </lineage>
</organism>
<evidence type="ECO:0000256" key="11">
    <source>
        <dbReference type="ARBA" id="ARBA00049739"/>
    </source>
</evidence>
<keyword evidence="4" id="KW-0808">Transferase</keyword>
<keyword evidence="7" id="KW-0506">mRNA capping</keyword>
<dbReference type="PANTHER" id="PTHR12189">
    <property type="entry name" value="MRNA GUANINE-7- METHYLTRANSFERASE"/>
    <property type="match status" value="1"/>
</dbReference>
<evidence type="ECO:0000256" key="3">
    <source>
        <dbReference type="ARBA" id="ARBA00022603"/>
    </source>
</evidence>
<dbReference type="PROSITE" id="PS51562">
    <property type="entry name" value="RNA_CAP0_MT"/>
    <property type="match status" value="1"/>
</dbReference>
<dbReference type="Gene3D" id="3.40.50.150">
    <property type="entry name" value="Vaccinia Virus protein VP39"/>
    <property type="match status" value="1"/>
</dbReference>
<feature type="region of interest" description="Disordered" evidence="12">
    <location>
        <begin position="90"/>
        <end position="198"/>
    </location>
</feature>
<comment type="function">
    <text evidence="1">Responsible for methylating the 5'-cap structure of mRNAs.</text>
</comment>
<keyword evidence="3" id="KW-0489">Methyltransferase</keyword>
<dbReference type="SUPFAM" id="SSF53335">
    <property type="entry name" value="S-adenosyl-L-methionine-dependent methyltransferases"/>
    <property type="match status" value="1"/>
</dbReference>
<evidence type="ECO:0000256" key="4">
    <source>
        <dbReference type="ARBA" id="ARBA00022679"/>
    </source>
</evidence>
<name>A0ABY7CDJ5_9BASI</name>
<protein>
    <recommendedName>
        <fullName evidence="11">mRNA cap guanine-N(7) methyltransferase</fullName>
        <ecNumber evidence="2">2.1.1.56</ecNumber>
    </recommendedName>
    <alternativeName>
        <fullName evidence="8">mRNA (guanine-N(7))-methyltransferase</fullName>
    </alternativeName>
    <alternativeName>
        <fullName evidence="9">mRNA cap methyltransferase</fullName>
    </alternativeName>
</protein>
<evidence type="ECO:0000256" key="8">
    <source>
        <dbReference type="ARBA" id="ARBA00032772"/>
    </source>
</evidence>
<dbReference type="GeneID" id="77808372"/>
<dbReference type="InterPro" id="IPR039753">
    <property type="entry name" value="RG7MT1"/>
</dbReference>
<evidence type="ECO:0000256" key="7">
    <source>
        <dbReference type="ARBA" id="ARBA00023042"/>
    </source>
</evidence>
<dbReference type="RefSeq" id="XP_053018689.1">
    <property type="nucleotide sequence ID" value="XM_053167477.1"/>
</dbReference>
<evidence type="ECO:0000313" key="14">
    <source>
        <dbReference type="EMBL" id="WAQ83134.1"/>
    </source>
</evidence>
<evidence type="ECO:0000256" key="5">
    <source>
        <dbReference type="ARBA" id="ARBA00022691"/>
    </source>
</evidence>
<dbReference type="PANTHER" id="PTHR12189:SF2">
    <property type="entry name" value="MRNA CAP GUANINE-N7 METHYLTRANSFERASE"/>
    <property type="match status" value="1"/>
</dbReference>
<evidence type="ECO:0000256" key="9">
    <source>
        <dbReference type="ARBA" id="ARBA00033387"/>
    </source>
</evidence>
<feature type="compositionally biased region" description="Polar residues" evidence="12">
    <location>
        <begin position="153"/>
        <end position="170"/>
    </location>
</feature>
<keyword evidence="7" id="KW-0507">mRNA processing</keyword>
<feature type="compositionally biased region" description="Polar residues" evidence="12">
    <location>
        <begin position="96"/>
        <end position="110"/>
    </location>
</feature>
<reference evidence="14" key="1">
    <citation type="submission" date="2022-10" db="EMBL/GenBank/DDBJ databases">
        <title>Puccinia triticina Genome sequencing and assembly.</title>
        <authorList>
            <person name="Li C."/>
        </authorList>
    </citation>
    <scope>NUCLEOTIDE SEQUENCE</scope>
    <source>
        <strain evidence="14">Pt15</strain>
    </source>
</reference>
<feature type="compositionally biased region" description="Low complexity" evidence="12">
    <location>
        <begin position="134"/>
        <end position="147"/>
    </location>
</feature>
<sequence>MTDNQSVTSSLFRCVSRGAGCDILQLAIVHQAKGRLKKYFRVYNIWSMDRIAYHPIRVSPHASLFLPLSQQELKVYQTECLNTLRVFASSDGKPGQSDQQPDSHINNTDDTLLAGHLPSHVEPDVGSPVGYTTPSPLSIPLSSCPAPHHADDSQPSQRPVTNKRSYQSIGAENDDSTDAPPNMPHFPKRTRHLAHPDSQSSISDTVAQHYNMRPNLTKGARTESPIFGLRKFNNWVKSVTIGKFASIESPFMSPLLSRNTHRQQQHHSNSHSKYSGTKILELGCGKGGDLAKWQNAGVRELYGFDIAAVSIEQAQSRYQENCSQRFYAKFVALDCFSLPIDSVLSPEELREPFHAVSLQFCMHYAFESEAKARTMMENVSKYLVSGGVMIGTIPDPDLLIQRWERCSRESNAEKPSFGNSVYEIRFPYPLTPQRRELDQVYGNRYSFYLEDAVEDVPEYLVLWEPFVRLAQEFGLKLVYKKGFHELFQTEKANPSYKSLLFKMKVINSEGNLMISSDQWDATGIYSAFAFIKM</sequence>
<dbReference type="Proteomes" id="UP001164743">
    <property type="component" value="Chromosome 3A"/>
</dbReference>